<dbReference type="EMBL" id="VAHF01000010">
    <property type="protein sequence ID" value="TXG53059.1"/>
    <property type="molecule type" value="Genomic_DNA"/>
</dbReference>
<feature type="compositionally biased region" description="Polar residues" evidence="1">
    <location>
        <begin position="205"/>
        <end position="217"/>
    </location>
</feature>
<keyword evidence="3" id="KW-1185">Reference proteome</keyword>
<dbReference type="PANTHER" id="PTHR33871:SF18">
    <property type="entry name" value="F24J8.12 PROTEIN"/>
    <property type="match status" value="1"/>
</dbReference>
<feature type="compositionally biased region" description="Low complexity" evidence="1">
    <location>
        <begin position="188"/>
        <end position="204"/>
    </location>
</feature>
<dbReference type="OrthoDB" id="1745046at2759"/>
<evidence type="ECO:0000313" key="2">
    <source>
        <dbReference type="EMBL" id="TXG53059.1"/>
    </source>
</evidence>
<comment type="caution">
    <text evidence="2">The sequence shown here is derived from an EMBL/GenBank/DDBJ whole genome shotgun (WGS) entry which is preliminary data.</text>
</comment>
<evidence type="ECO:0000313" key="3">
    <source>
        <dbReference type="Proteomes" id="UP000323000"/>
    </source>
</evidence>
<name>A0A5C7H8L2_9ROSI</name>
<feature type="compositionally biased region" description="Polar residues" evidence="1">
    <location>
        <begin position="158"/>
        <end position="167"/>
    </location>
</feature>
<gene>
    <name evidence="2" type="ORF">EZV62_022228</name>
</gene>
<accession>A0A5C7H8L2</accession>
<proteinExistence type="predicted"/>
<protein>
    <submittedName>
        <fullName evidence="2">Uncharacterized protein</fullName>
    </submittedName>
</protein>
<reference evidence="3" key="1">
    <citation type="journal article" date="2019" name="Gigascience">
        <title>De novo genome assembly of the endangered Acer yangbiense, a plant species with extremely small populations endemic to Yunnan Province, China.</title>
        <authorList>
            <person name="Yang J."/>
            <person name="Wariss H.M."/>
            <person name="Tao L."/>
            <person name="Zhang R."/>
            <person name="Yun Q."/>
            <person name="Hollingsworth P."/>
            <person name="Dao Z."/>
            <person name="Luo G."/>
            <person name="Guo H."/>
            <person name="Ma Y."/>
            <person name="Sun W."/>
        </authorList>
    </citation>
    <scope>NUCLEOTIDE SEQUENCE [LARGE SCALE GENOMIC DNA]</scope>
    <source>
        <strain evidence="3">cv. Malutang</strain>
    </source>
</reference>
<organism evidence="2 3">
    <name type="scientific">Acer yangbiense</name>
    <dbReference type="NCBI Taxonomy" id="1000413"/>
    <lineage>
        <taxon>Eukaryota</taxon>
        <taxon>Viridiplantae</taxon>
        <taxon>Streptophyta</taxon>
        <taxon>Embryophyta</taxon>
        <taxon>Tracheophyta</taxon>
        <taxon>Spermatophyta</taxon>
        <taxon>Magnoliopsida</taxon>
        <taxon>eudicotyledons</taxon>
        <taxon>Gunneridae</taxon>
        <taxon>Pentapetalae</taxon>
        <taxon>rosids</taxon>
        <taxon>malvids</taxon>
        <taxon>Sapindales</taxon>
        <taxon>Sapindaceae</taxon>
        <taxon>Hippocastanoideae</taxon>
        <taxon>Acereae</taxon>
        <taxon>Acer</taxon>
    </lineage>
</organism>
<evidence type="ECO:0000256" key="1">
    <source>
        <dbReference type="SAM" id="MobiDB-lite"/>
    </source>
</evidence>
<sequence>MGCCISKCNPKKTHFFEEECDNNLVQDKLVISQQQQQQQQPPPKTPNIHVSNKISPCPPSPPTSSSSSNISSFTCTTSNTTDSCSSSLSTTSSVLSLKDRSFSNEFLWSCVKENPHIVRINSIKEASLALSTNYNKVQSPHKLQPPLKQSIPQKRVRSNSPITLNRQKSFRIDPAAADQRLHSSYSLSNTRTLRSPSPSRRFSSGDNNRGFSTSSPKEISCSKRMVGAKVNAIKNSASVSSYLNKKDQNFRPGTSMGLRVALRNRETYTHRIGSKIDETAVREALAAHHESESVPMEDIDNPLISLDCFIFL</sequence>
<feature type="region of interest" description="Disordered" evidence="1">
    <location>
        <begin position="137"/>
        <end position="218"/>
    </location>
</feature>
<feature type="region of interest" description="Disordered" evidence="1">
    <location>
        <begin position="32"/>
        <end position="72"/>
    </location>
</feature>
<dbReference type="AlphaFoldDB" id="A0A5C7H8L2"/>
<dbReference type="PANTHER" id="PTHR33871">
    <property type="entry name" value="OS05G0503100 PROTEIN-RELATED"/>
    <property type="match status" value="1"/>
</dbReference>
<feature type="compositionally biased region" description="Low complexity" evidence="1">
    <location>
        <begin position="63"/>
        <end position="72"/>
    </location>
</feature>
<dbReference type="Proteomes" id="UP000323000">
    <property type="component" value="Chromosome 10"/>
</dbReference>